<dbReference type="GO" id="GO:0004361">
    <property type="term" value="F:glutaryl-CoA dehydrogenase activity"/>
    <property type="evidence" value="ECO:0007669"/>
    <property type="project" value="TreeGrafter"/>
</dbReference>
<dbReference type="GO" id="GO:0046949">
    <property type="term" value="P:fatty-acyl-CoA biosynthetic process"/>
    <property type="evidence" value="ECO:0007669"/>
    <property type="project" value="TreeGrafter"/>
</dbReference>
<dbReference type="InterPro" id="IPR052033">
    <property type="entry name" value="Glutaryl-CoA_DH_mitochondrial"/>
</dbReference>
<dbReference type="SUPFAM" id="SSF47203">
    <property type="entry name" value="Acyl-CoA dehydrogenase C-terminal domain-like"/>
    <property type="match status" value="1"/>
</dbReference>
<evidence type="ECO:0000256" key="3">
    <source>
        <dbReference type="ARBA" id="ARBA00022630"/>
    </source>
</evidence>
<evidence type="ECO:0000256" key="2">
    <source>
        <dbReference type="ARBA" id="ARBA00009347"/>
    </source>
</evidence>
<dbReference type="Gene3D" id="1.10.540.10">
    <property type="entry name" value="Acyl-CoA dehydrogenase/oxidase, N-terminal domain"/>
    <property type="match status" value="1"/>
</dbReference>
<dbReference type="InterPro" id="IPR009075">
    <property type="entry name" value="AcylCo_DH/oxidase_C"/>
</dbReference>
<dbReference type="Gene3D" id="1.20.140.10">
    <property type="entry name" value="Butyryl-CoA Dehydrogenase, subunit A, domain 3"/>
    <property type="match status" value="1"/>
</dbReference>
<evidence type="ECO:0000256" key="1">
    <source>
        <dbReference type="ARBA" id="ARBA00001974"/>
    </source>
</evidence>
<keyword evidence="6 7" id="KW-0560">Oxidoreductase</keyword>
<dbReference type="Pfam" id="PF00441">
    <property type="entry name" value="Acyl-CoA_dh_1"/>
    <property type="match status" value="1"/>
</dbReference>
<dbReference type="GO" id="GO:0000062">
    <property type="term" value="F:fatty-acyl-CoA binding"/>
    <property type="evidence" value="ECO:0007669"/>
    <property type="project" value="TreeGrafter"/>
</dbReference>
<evidence type="ECO:0000259" key="10">
    <source>
        <dbReference type="Pfam" id="PF02771"/>
    </source>
</evidence>
<comment type="caution">
    <text evidence="11">The sequence shown here is derived from an EMBL/GenBank/DDBJ whole genome shotgun (WGS) entry which is preliminary data.</text>
</comment>
<dbReference type="InterPro" id="IPR013786">
    <property type="entry name" value="AcylCoA_DH/ox_N"/>
</dbReference>
<dbReference type="Pfam" id="PF02771">
    <property type="entry name" value="Acyl-CoA_dh_N"/>
    <property type="match status" value="1"/>
</dbReference>
<dbReference type="InterPro" id="IPR046373">
    <property type="entry name" value="Acyl-CoA_Oxase/DH_mid-dom_sf"/>
</dbReference>
<feature type="domain" description="Acyl-CoA oxidase/dehydrogenase middle" evidence="9">
    <location>
        <begin position="132"/>
        <end position="222"/>
    </location>
</feature>
<keyword evidence="3 7" id="KW-0285">Flavoprotein</keyword>
<dbReference type="InterPro" id="IPR036250">
    <property type="entry name" value="AcylCo_DH-like_C"/>
</dbReference>
<dbReference type="SUPFAM" id="SSF56645">
    <property type="entry name" value="Acyl-CoA dehydrogenase NM domain-like"/>
    <property type="match status" value="1"/>
</dbReference>
<sequence length="388" mass="42005">MPTTPFGLFDIDSLLSDEERAMRDTVRHYVEKSVKPHLAEWYDDARIPARELARELGDLGVLGMHLEGYGCAGTSATAYGLACLELEAADSGLRSLVSVQGSLAMFAIWKWGSEDQKQEWLPRMAAGEAIGCFGLTEPDFGSNPAGMRTRAVRDGDAWVLTGNKMWITNGSVADVAVVWAQTEEGIRGFVVPTDTPGFSAPEIKRKLSLRASVTSELVLDGVRLPDSAAFPDVRGLRGPLSCLDEARFGIVFGALGAARDCLETAIAYAQQREIFDKPLAGYQLTQAKLADMSLELGKAMLLALHLGRLKDAGRLVPEQISLGKLNSVREAITIARECRTILGAAGITLEYPILRHANNLESVLTYEGTSEVHQLVIGRALTGEAAFR</sequence>
<evidence type="ECO:0000259" key="8">
    <source>
        <dbReference type="Pfam" id="PF00441"/>
    </source>
</evidence>
<dbReference type="Gene3D" id="2.40.110.10">
    <property type="entry name" value="Butyryl-CoA Dehydrogenase, subunit A, domain 2"/>
    <property type="match status" value="1"/>
</dbReference>
<evidence type="ECO:0000256" key="7">
    <source>
        <dbReference type="RuleBase" id="RU362125"/>
    </source>
</evidence>
<dbReference type="GO" id="GO:0050660">
    <property type="term" value="F:flavin adenine dinucleotide binding"/>
    <property type="evidence" value="ECO:0007669"/>
    <property type="project" value="InterPro"/>
</dbReference>
<dbReference type="EMBL" id="WBVM01000002">
    <property type="protein sequence ID" value="KAB2809220.1"/>
    <property type="molecule type" value="Genomic_DNA"/>
</dbReference>
<evidence type="ECO:0000256" key="6">
    <source>
        <dbReference type="ARBA" id="ARBA00023002"/>
    </source>
</evidence>
<keyword evidence="5" id="KW-0809">Transit peptide</keyword>
<dbReference type="GO" id="GO:0033539">
    <property type="term" value="P:fatty acid beta-oxidation using acyl-CoA dehydrogenase"/>
    <property type="evidence" value="ECO:0007669"/>
    <property type="project" value="TreeGrafter"/>
</dbReference>
<evidence type="ECO:0000259" key="9">
    <source>
        <dbReference type="Pfam" id="PF02770"/>
    </source>
</evidence>
<dbReference type="Proteomes" id="UP000449906">
    <property type="component" value="Unassembled WGS sequence"/>
</dbReference>
<dbReference type="PANTHER" id="PTHR42807">
    <property type="entry name" value="GLUTARYL-COA DEHYDROGENASE, MITOCHONDRIAL"/>
    <property type="match status" value="1"/>
</dbReference>
<proteinExistence type="inferred from homology"/>
<evidence type="ECO:0000313" key="11">
    <source>
        <dbReference type="EMBL" id="KAB2809220.1"/>
    </source>
</evidence>
<dbReference type="InterPro" id="IPR006091">
    <property type="entry name" value="Acyl-CoA_Oxase/DH_mid-dom"/>
</dbReference>
<organism evidence="11 12">
    <name type="scientific">Nocardioides simplex</name>
    <name type="common">Arthrobacter simplex</name>
    <dbReference type="NCBI Taxonomy" id="2045"/>
    <lineage>
        <taxon>Bacteria</taxon>
        <taxon>Bacillati</taxon>
        <taxon>Actinomycetota</taxon>
        <taxon>Actinomycetes</taxon>
        <taxon>Propionibacteriales</taxon>
        <taxon>Nocardioidaceae</taxon>
        <taxon>Pimelobacter</taxon>
    </lineage>
</organism>
<feature type="domain" description="Acyl-CoA dehydrogenase/oxidase N-terminal" evidence="10">
    <location>
        <begin position="16"/>
        <end position="128"/>
    </location>
</feature>
<keyword evidence="4 7" id="KW-0274">FAD</keyword>
<comment type="cofactor">
    <cofactor evidence="1 7">
        <name>FAD</name>
        <dbReference type="ChEBI" id="CHEBI:57692"/>
    </cofactor>
</comment>
<dbReference type="InterPro" id="IPR037069">
    <property type="entry name" value="AcylCoA_DH/ox_N_sf"/>
</dbReference>
<reference evidence="11 12" key="1">
    <citation type="submission" date="2019-09" db="EMBL/GenBank/DDBJ databases">
        <title>Pimelobacter sp. isolated from Paulinella.</title>
        <authorList>
            <person name="Jeong S.E."/>
        </authorList>
    </citation>
    <scope>NUCLEOTIDE SEQUENCE [LARGE SCALE GENOMIC DNA]</scope>
    <source>
        <strain evidence="11 12">Pch-N</strain>
    </source>
</reference>
<gene>
    <name evidence="11" type="ORF">F9L07_19440</name>
</gene>
<evidence type="ECO:0000313" key="12">
    <source>
        <dbReference type="Proteomes" id="UP000449906"/>
    </source>
</evidence>
<protein>
    <submittedName>
        <fullName evidence="11">Acyl-CoA dehydrogenase</fullName>
    </submittedName>
</protein>
<comment type="similarity">
    <text evidence="2 7">Belongs to the acyl-CoA dehydrogenase family.</text>
</comment>
<accession>A0A7J5DVI9</accession>
<dbReference type="FunFam" id="1.10.540.10:FF:000026">
    <property type="entry name" value="Acyl-CoA dehydrogenase medium chain"/>
    <property type="match status" value="1"/>
</dbReference>
<dbReference type="PANTHER" id="PTHR42807:SF1">
    <property type="entry name" value="GLUTARYL-COA DEHYDROGENASE, MITOCHONDRIAL"/>
    <property type="match status" value="1"/>
</dbReference>
<evidence type="ECO:0000256" key="5">
    <source>
        <dbReference type="ARBA" id="ARBA00022946"/>
    </source>
</evidence>
<name>A0A7J5DVI9_NOCSI</name>
<evidence type="ECO:0000256" key="4">
    <source>
        <dbReference type="ARBA" id="ARBA00022827"/>
    </source>
</evidence>
<feature type="domain" description="Acyl-CoA dehydrogenase/oxidase C-terminal" evidence="8">
    <location>
        <begin position="234"/>
        <end position="381"/>
    </location>
</feature>
<dbReference type="RefSeq" id="WP_151581427.1">
    <property type="nucleotide sequence ID" value="NZ_WBVM01000002.1"/>
</dbReference>
<dbReference type="InterPro" id="IPR009100">
    <property type="entry name" value="AcylCoA_DH/oxidase_NM_dom_sf"/>
</dbReference>
<dbReference type="AlphaFoldDB" id="A0A7J5DVI9"/>
<dbReference type="Pfam" id="PF02770">
    <property type="entry name" value="Acyl-CoA_dh_M"/>
    <property type="match status" value="1"/>
</dbReference>